<keyword evidence="1" id="KW-0812">Transmembrane</keyword>
<sequence length="469" mass="47529">MLTVAAVLTFGALAAAPATAVEENPPLATTVAENLTISGTVTGVTPNGIVPVAGASVRVRVGQSYRGTTTKVDGRYELSGMSTGEAIVSFAAPNADGFGFLGLTTSVPLDGANVTADFLLEQGSVISGVVSKNVLGTTSPAENIEVTILAADGTPGFNGIDYTASDGSYSVNSLAAGSYKVSFGSYGTPTGFAVVYNDNAPTAEGAKSIKVAKDFEVSNIDATLVLDGTAYPISGEVAIVGEARVGQTLSVAGPWTPSDPELSYAWHRSGSYGDVKTSSTYTITEDDLGSTLNVRVTGMATGSATFWSESTKAVQPANTTSTPVSPALLPQTGGVTSVSVVGPKSDRVTMPQKTIAPGASIPITGTGFAPFEVVDIWLHSTPVLLGTLTADALGRVSGSFPMPANIASGTHHIVLVDENGVSYTSAAVVVALADTGTDLSSGWLALALMALGGLALTIRARRRTALALK</sequence>
<dbReference type="RefSeq" id="WP_134450426.1">
    <property type="nucleotide sequence ID" value="NZ_FOCN01000009.1"/>
</dbReference>
<dbReference type="SUPFAM" id="SSF49464">
    <property type="entry name" value="Carboxypeptidase regulatory domain-like"/>
    <property type="match status" value="1"/>
</dbReference>
<evidence type="ECO:0000256" key="2">
    <source>
        <dbReference type="SAM" id="SignalP"/>
    </source>
</evidence>
<feature type="signal peptide" evidence="2">
    <location>
        <begin position="1"/>
        <end position="20"/>
    </location>
</feature>
<dbReference type="GO" id="GO:0004180">
    <property type="term" value="F:carboxypeptidase activity"/>
    <property type="evidence" value="ECO:0007669"/>
    <property type="project" value="UniProtKB-KW"/>
</dbReference>
<dbReference type="InterPro" id="IPR013783">
    <property type="entry name" value="Ig-like_fold"/>
</dbReference>
<keyword evidence="2" id="KW-0732">Signal</keyword>
<evidence type="ECO:0000313" key="4">
    <source>
        <dbReference type="Proteomes" id="UP000297654"/>
    </source>
</evidence>
<reference evidence="3 4" key="1">
    <citation type="submission" date="2019-03" db="EMBL/GenBank/DDBJ databases">
        <title>Genomics of glacier-inhabiting Cryobacterium strains.</title>
        <authorList>
            <person name="Liu Q."/>
            <person name="Xin Y.-H."/>
        </authorList>
    </citation>
    <scope>NUCLEOTIDE SEQUENCE [LARGE SCALE GENOMIC DNA]</scope>
    <source>
        <strain evidence="3 4">Hh15</strain>
    </source>
</reference>
<keyword evidence="4" id="KW-1185">Reference proteome</keyword>
<feature type="chain" id="PRO_5022757980" evidence="2">
    <location>
        <begin position="21"/>
        <end position="469"/>
    </location>
</feature>
<evidence type="ECO:0000256" key="1">
    <source>
        <dbReference type="SAM" id="Phobius"/>
    </source>
</evidence>
<proteinExistence type="predicted"/>
<name>A0A5F0D2V9_9MICO</name>
<protein>
    <submittedName>
        <fullName evidence="3">Carboxypeptidase regulatory-like domain-containing protein</fullName>
    </submittedName>
</protein>
<dbReference type="OrthoDB" id="3771655at2"/>
<dbReference type="Gene3D" id="2.60.40.2700">
    <property type="match status" value="1"/>
</dbReference>
<dbReference type="Gene3D" id="2.60.40.10">
    <property type="entry name" value="Immunoglobulins"/>
    <property type="match status" value="1"/>
</dbReference>
<organism evidence="3 4">
    <name type="scientific">Cryobacterium luteum</name>
    <dbReference type="NCBI Taxonomy" id="1424661"/>
    <lineage>
        <taxon>Bacteria</taxon>
        <taxon>Bacillati</taxon>
        <taxon>Actinomycetota</taxon>
        <taxon>Actinomycetes</taxon>
        <taxon>Micrococcales</taxon>
        <taxon>Microbacteriaceae</taxon>
        <taxon>Cryobacterium</taxon>
    </lineage>
</organism>
<dbReference type="InterPro" id="IPR008969">
    <property type="entry name" value="CarboxyPept-like_regulatory"/>
</dbReference>
<keyword evidence="3" id="KW-0121">Carboxypeptidase</keyword>
<evidence type="ECO:0000313" key="3">
    <source>
        <dbReference type="EMBL" id="TFB86765.1"/>
    </source>
</evidence>
<dbReference type="EMBL" id="SOFF01000033">
    <property type="protein sequence ID" value="TFB86765.1"/>
    <property type="molecule type" value="Genomic_DNA"/>
</dbReference>
<keyword evidence="1" id="KW-0472">Membrane</keyword>
<keyword evidence="3" id="KW-0645">Protease</keyword>
<accession>A0A5F0D2V9</accession>
<dbReference type="Proteomes" id="UP000297654">
    <property type="component" value="Unassembled WGS sequence"/>
</dbReference>
<dbReference type="AlphaFoldDB" id="A0A5F0D2V9"/>
<keyword evidence="3" id="KW-0378">Hydrolase</keyword>
<keyword evidence="1" id="KW-1133">Transmembrane helix</keyword>
<comment type="caution">
    <text evidence="3">The sequence shown here is derived from an EMBL/GenBank/DDBJ whole genome shotgun (WGS) entry which is preliminary data.</text>
</comment>
<gene>
    <name evidence="3" type="ORF">E3O10_14240</name>
</gene>
<feature type="transmembrane region" description="Helical" evidence="1">
    <location>
        <begin position="442"/>
        <end position="460"/>
    </location>
</feature>
<dbReference type="GO" id="GO:0005975">
    <property type="term" value="P:carbohydrate metabolic process"/>
    <property type="evidence" value="ECO:0007669"/>
    <property type="project" value="UniProtKB-ARBA"/>
</dbReference>